<evidence type="ECO:0000313" key="2">
    <source>
        <dbReference type="EMBL" id="ONK57679.1"/>
    </source>
</evidence>
<name>A0A5P1E5D5_ASPOF</name>
<reference evidence="3" key="1">
    <citation type="journal article" date="2017" name="Nat. Commun.">
        <title>The asparagus genome sheds light on the origin and evolution of a young Y chromosome.</title>
        <authorList>
            <person name="Harkess A."/>
            <person name="Zhou J."/>
            <person name="Xu C."/>
            <person name="Bowers J.E."/>
            <person name="Van der Hulst R."/>
            <person name="Ayyampalayam S."/>
            <person name="Mercati F."/>
            <person name="Riccardi P."/>
            <person name="McKain M.R."/>
            <person name="Kakrana A."/>
            <person name="Tang H."/>
            <person name="Ray J."/>
            <person name="Groenendijk J."/>
            <person name="Arikit S."/>
            <person name="Mathioni S.M."/>
            <person name="Nakano M."/>
            <person name="Shan H."/>
            <person name="Telgmann-Rauber A."/>
            <person name="Kanno A."/>
            <person name="Yue Z."/>
            <person name="Chen H."/>
            <person name="Li W."/>
            <person name="Chen Y."/>
            <person name="Xu X."/>
            <person name="Zhang Y."/>
            <person name="Luo S."/>
            <person name="Chen H."/>
            <person name="Gao J."/>
            <person name="Mao Z."/>
            <person name="Pires J.C."/>
            <person name="Luo M."/>
            <person name="Kudrna D."/>
            <person name="Wing R.A."/>
            <person name="Meyers B.C."/>
            <person name="Yi K."/>
            <person name="Kong H."/>
            <person name="Lavrijsen P."/>
            <person name="Sunseri F."/>
            <person name="Falavigna A."/>
            <person name="Ye Y."/>
            <person name="Leebens-Mack J.H."/>
            <person name="Chen G."/>
        </authorList>
    </citation>
    <scope>NUCLEOTIDE SEQUENCE [LARGE SCALE GENOMIC DNA]</scope>
    <source>
        <strain evidence="3">cv. DH0086</strain>
    </source>
</reference>
<evidence type="ECO:0000313" key="3">
    <source>
        <dbReference type="Proteomes" id="UP000243459"/>
    </source>
</evidence>
<accession>A0A5P1E5D5</accession>
<organism evidence="2 3">
    <name type="scientific">Asparagus officinalis</name>
    <name type="common">Garden asparagus</name>
    <dbReference type="NCBI Taxonomy" id="4686"/>
    <lineage>
        <taxon>Eukaryota</taxon>
        <taxon>Viridiplantae</taxon>
        <taxon>Streptophyta</taxon>
        <taxon>Embryophyta</taxon>
        <taxon>Tracheophyta</taxon>
        <taxon>Spermatophyta</taxon>
        <taxon>Magnoliopsida</taxon>
        <taxon>Liliopsida</taxon>
        <taxon>Asparagales</taxon>
        <taxon>Asparagaceae</taxon>
        <taxon>Asparagoideae</taxon>
        <taxon>Asparagus</taxon>
    </lineage>
</organism>
<dbReference type="EMBL" id="CM007389">
    <property type="protein sequence ID" value="ONK57679.1"/>
    <property type="molecule type" value="Genomic_DNA"/>
</dbReference>
<dbReference type="Gramene" id="ONK57679">
    <property type="protein sequence ID" value="ONK57679"/>
    <property type="gene ID" value="A4U43_C09F2960"/>
</dbReference>
<feature type="region of interest" description="Disordered" evidence="1">
    <location>
        <begin position="116"/>
        <end position="164"/>
    </location>
</feature>
<keyword evidence="3" id="KW-1185">Reference proteome</keyword>
<evidence type="ECO:0000256" key="1">
    <source>
        <dbReference type="SAM" id="MobiDB-lite"/>
    </source>
</evidence>
<dbReference type="AlphaFoldDB" id="A0A5P1E5D5"/>
<sequence length="200" mass="22299">MKRTEAVATDAYAGLGGIGNYQFKVKILVDVEVRLNSGAETMYLFHGETVKCPMFNETMYLDFVDAKRPESLLRAQPSSFDMIEALESQVCFKSQHHTFSPLMIWGTRSTAISAPYQRRDQHQIDGEISSTTTRSAARRRDRGRMRTSPREDDDESDDGEISITTFEKTAAQRADLVGGGCTDLGKCERLRGALISSEEG</sequence>
<proteinExistence type="predicted"/>
<feature type="compositionally biased region" description="Acidic residues" evidence="1">
    <location>
        <begin position="151"/>
        <end position="160"/>
    </location>
</feature>
<feature type="compositionally biased region" description="Basic residues" evidence="1">
    <location>
        <begin position="136"/>
        <end position="147"/>
    </location>
</feature>
<protein>
    <submittedName>
        <fullName evidence="2">Uncharacterized protein</fullName>
    </submittedName>
</protein>
<dbReference type="Proteomes" id="UP000243459">
    <property type="component" value="Chromosome 9"/>
</dbReference>
<gene>
    <name evidence="2" type="ORF">A4U43_C09F2960</name>
</gene>